<proteinExistence type="predicted"/>
<dbReference type="PANTHER" id="PTHR46797:SF2">
    <property type="entry name" value="TRANSCRIPTIONAL REGULATOR"/>
    <property type="match status" value="1"/>
</dbReference>
<dbReference type="SMART" id="SM00530">
    <property type="entry name" value="HTH_XRE"/>
    <property type="match status" value="1"/>
</dbReference>
<dbReference type="Pfam" id="PF07883">
    <property type="entry name" value="Cupin_2"/>
    <property type="match status" value="1"/>
</dbReference>
<dbReference type="CDD" id="cd02209">
    <property type="entry name" value="cupin_XRE_C"/>
    <property type="match status" value="1"/>
</dbReference>
<evidence type="ECO:0000313" key="3">
    <source>
        <dbReference type="EMBL" id="MBU9726854.1"/>
    </source>
</evidence>
<comment type="caution">
    <text evidence="3">The sequence shown here is derived from an EMBL/GenBank/DDBJ whole genome shotgun (WGS) entry which is preliminary data.</text>
</comment>
<dbReference type="SUPFAM" id="SSF47413">
    <property type="entry name" value="lambda repressor-like DNA-binding domains"/>
    <property type="match status" value="1"/>
</dbReference>
<dbReference type="InterPro" id="IPR011051">
    <property type="entry name" value="RmlC_Cupin_sf"/>
</dbReference>
<protein>
    <submittedName>
        <fullName evidence="3">Helix-turn-helix domain-containing protein</fullName>
    </submittedName>
</protein>
<dbReference type="RefSeq" id="WP_158354231.1">
    <property type="nucleotide sequence ID" value="NZ_JAHQCX010000008.1"/>
</dbReference>
<dbReference type="InterPro" id="IPR001387">
    <property type="entry name" value="Cro/C1-type_HTH"/>
</dbReference>
<evidence type="ECO:0000313" key="4">
    <source>
        <dbReference type="Proteomes" id="UP001314681"/>
    </source>
</evidence>
<dbReference type="Pfam" id="PF01381">
    <property type="entry name" value="HTH_3"/>
    <property type="match status" value="1"/>
</dbReference>
<keyword evidence="1" id="KW-0238">DNA-binding</keyword>
<dbReference type="InterPro" id="IPR050807">
    <property type="entry name" value="TransReg_Diox_bact_type"/>
</dbReference>
<dbReference type="Gene3D" id="2.60.120.10">
    <property type="entry name" value="Jelly Rolls"/>
    <property type="match status" value="1"/>
</dbReference>
<dbReference type="PROSITE" id="PS50943">
    <property type="entry name" value="HTH_CROC1"/>
    <property type="match status" value="1"/>
</dbReference>
<evidence type="ECO:0000256" key="1">
    <source>
        <dbReference type="ARBA" id="ARBA00023125"/>
    </source>
</evidence>
<organism evidence="3 4">
    <name type="scientific">Diplocloster modestus</name>
    <dbReference type="NCBI Taxonomy" id="2850322"/>
    <lineage>
        <taxon>Bacteria</taxon>
        <taxon>Bacillati</taxon>
        <taxon>Bacillota</taxon>
        <taxon>Clostridia</taxon>
        <taxon>Lachnospirales</taxon>
        <taxon>Lachnospiraceae</taxon>
        <taxon>Diplocloster</taxon>
    </lineage>
</organism>
<evidence type="ECO:0000259" key="2">
    <source>
        <dbReference type="PROSITE" id="PS50943"/>
    </source>
</evidence>
<dbReference type="InterPro" id="IPR013096">
    <property type="entry name" value="Cupin_2"/>
</dbReference>
<dbReference type="InterPro" id="IPR010982">
    <property type="entry name" value="Lambda_DNA-bd_dom_sf"/>
</dbReference>
<dbReference type="InterPro" id="IPR014710">
    <property type="entry name" value="RmlC-like_jellyroll"/>
</dbReference>
<dbReference type="Gene3D" id="1.10.260.40">
    <property type="entry name" value="lambda repressor-like DNA-binding domains"/>
    <property type="match status" value="1"/>
</dbReference>
<dbReference type="PANTHER" id="PTHR46797">
    <property type="entry name" value="HTH-TYPE TRANSCRIPTIONAL REGULATOR"/>
    <property type="match status" value="1"/>
</dbReference>
<dbReference type="Proteomes" id="UP001314681">
    <property type="component" value="Unassembled WGS sequence"/>
</dbReference>
<gene>
    <name evidence="3" type="ORF">KTH90_12595</name>
</gene>
<sequence length="179" mass="20107">MEIGNKLKELRIGKGLTQEELADRAELSKGFISQIERDLTSPSIATLVDILQCLGTDLKDFFNDTADEQVVFHDADYFEKTDPELLNKIEWIIPNAQKNIMEPIRLTLKPGGSTYPDNPHEGEEFGYVLQGSITIHIGNKKYKAKKGESFYYIPSSKHYITASPKTGAIILWVSSPPSF</sequence>
<reference evidence="3 4" key="1">
    <citation type="submission" date="2021-06" db="EMBL/GenBank/DDBJ databases">
        <title>Description of novel taxa of the family Lachnospiraceae.</title>
        <authorList>
            <person name="Chaplin A.V."/>
            <person name="Sokolova S.R."/>
            <person name="Pikina A.P."/>
            <person name="Korzhanova M."/>
            <person name="Belova V."/>
            <person name="Korostin D."/>
            <person name="Efimov B.A."/>
        </authorList>
    </citation>
    <scope>NUCLEOTIDE SEQUENCE [LARGE SCALE GENOMIC DNA]</scope>
    <source>
        <strain evidence="3 4">ASD4241</strain>
    </source>
</reference>
<keyword evidence="4" id="KW-1185">Reference proteome</keyword>
<accession>A0ABS6K8M0</accession>
<name>A0ABS6K8M0_9FIRM</name>
<dbReference type="CDD" id="cd00093">
    <property type="entry name" value="HTH_XRE"/>
    <property type="match status" value="1"/>
</dbReference>
<dbReference type="SUPFAM" id="SSF51182">
    <property type="entry name" value="RmlC-like cupins"/>
    <property type="match status" value="1"/>
</dbReference>
<feature type="domain" description="HTH cro/C1-type" evidence="2">
    <location>
        <begin position="7"/>
        <end position="61"/>
    </location>
</feature>
<dbReference type="EMBL" id="JAHQCX010000008">
    <property type="protein sequence ID" value="MBU9726854.1"/>
    <property type="molecule type" value="Genomic_DNA"/>
</dbReference>